<accession>A0A1T5FJF6</accession>
<dbReference type="EMBL" id="FUYX01000009">
    <property type="protein sequence ID" value="SKB96206.1"/>
    <property type="molecule type" value="Genomic_DNA"/>
</dbReference>
<name>A0A1T5FJF6_9HYPH</name>
<dbReference type="Proteomes" id="UP000190130">
    <property type="component" value="Unassembled WGS sequence"/>
</dbReference>
<gene>
    <name evidence="1" type="ORF">SAMN05660750_03250</name>
</gene>
<reference evidence="1 2" key="1">
    <citation type="submission" date="2017-02" db="EMBL/GenBank/DDBJ databases">
        <authorList>
            <person name="Peterson S.W."/>
        </authorList>
    </citation>
    <scope>NUCLEOTIDE SEQUENCE [LARGE SCALE GENOMIC DNA]</scope>
    <source>
        <strain evidence="1 2">DSM 9653</strain>
    </source>
</reference>
<evidence type="ECO:0000313" key="1">
    <source>
        <dbReference type="EMBL" id="SKB96206.1"/>
    </source>
</evidence>
<dbReference type="AlphaFoldDB" id="A0A1T5FJF6"/>
<dbReference type="RefSeq" id="WP_139384424.1">
    <property type="nucleotide sequence ID" value="NZ_FUYX01000009.1"/>
</dbReference>
<proteinExistence type="predicted"/>
<sequence>MNISANDAYRAYGSRPPAIGGMTFGLGTGSWYGTATPGFWDYWRAGAAELRKIGFRVTRVGSQKYGHWQVTFDGHRATQEQIEAALVRVRAAMAKAG</sequence>
<evidence type="ECO:0000313" key="2">
    <source>
        <dbReference type="Proteomes" id="UP000190130"/>
    </source>
</evidence>
<organism evidence="1 2">
    <name type="scientific">Bosea thiooxidans</name>
    <dbReference type="NCBI Taxonomy" id="53254"/>
    <lineage>
        <taxon>Bacteria</taxon>
        <taxon>Pseudomonadati</taxon>
        <taxon>Pseudomonadota</taxon>
        <taxon>Alphaproteobacteria</taxon>
        <taxon>Hyphomicrobiales</taxon>
        <taxon>Boseaceae</taxon>
        <taxon>Bosea</taxon>
    </lineage>
</organism>
<protein>
    <submittedName>
        <fullName evidence="1">Uncharacterized protein</fullName>
    </submittedName>
</protein>